<dbReference type="SUPFAM" id="SSF48179">
    <property type="entry name" value="6-phosphogluconate dehydrogenase C-terminal domain-like"/>
    <property type="match status" value="1"/>
</dbReference>
<sequence length="312" mass="34799">MASVLLNAFNTTNTNTNTQQSNLTVWNRTISKADALKANGAHVCESPKELAKNGQCSVVYAMLADPKASVMVAEQFAEGLREKKMQRKQREMSVTRDTEESDDVITYVEMSTIDAQTSENIKLVIERDQMAEYLAAPVSGGQKDAKEGELLILAAGAKEAYEKCLIDFDEMGKQSWLMGPECKNATDAKMALQIMMGGQAALLAECLAFCEYTGVDEKVWFDVLDKGVMMNPLLRSVGNRMFKGVENNRTWPQTLFQLYLQQKDLKLAIETAEKVHCEVPVASAVHQRYVKASRKGHQNEDFASLRDAYDEK</sequence>
<evidence type="ECO:0000256" key="1">
    <source>
        <dbReference type="ARBA" id="ARBA00007598"/>
    </source>
</evidence>
<dbReference type="Pfam" id="PF14833">
    <property type="entry name" value="NAD_binding_11"/>
    <property type="match status" value="1"/>
</dbReference>
<dbReference type="GO" id="GO:0016491">
    <property type="term" value="F:oxidoreductase activity"/>
    <property type="evidence" value="ECO:0007669"/>
    <property type="project" value="UniProtKB-KW"/>
</dbReference>
<evidence type="ECO:0000259" key="6">
    <source>
        <dbReference type="Pfam" id="PF14833"/>
    </source>
</evidence>
<feature type="domain" description="6-phosphogluconate dehydrogenase NADP-binding" evidence="5">
    <location>
        <begin position="15"/>
        <end position="176"/>
    </location>
</feature>
<evidence type="ECO:0000256" key="2">
    <source>
        <dbReference type="ARBA" id="ARBA00023002"/>
    </source>
</evidence>
<dbReference type="OrthoDB" id="435038at2759"/>
<dbReference type="Gene3D" id="1.10.1040.10">
    <property type="entry name" value="N-(1-d-carboxylethyl)-l-norvaline Dehydrogenase, domain 2"/>
    <property type="match status" value="1"/>
</dbReference>
<dbReference type="EMBL" id="FO082264">
    <property type="protein sequence ID" value="CCO19827.1"/>
    <property type="molecule type" value="Genomic_DNA"/>
</dbReference>
<dbReference type="KEGG" id="bpg:Bathy15g01540"/>
<keyword evidence="8" id="KW-1185">Reference proteome</keyword>
<dbReference type="Proteomes" id="UP000198341">
    <property type="component" value="Chromosome 15"/>
</dbReference>
<dbReference type="InterPro" id="IPR036291">
    <property type="entry name" value="NAD(P)-bd_dom_sf"/>
</dbReference>
<dbReference type="eggNOG" id="KOG0409">
    <property type="taxonomic scope" value="Eukaryota"/>
</dbReference>
<dbReference type="Gene3D" id="3.40.50.720">
    <property type="entry name" value="NAD(P)-binding Rossmann-like Domain"/>
    <property type="match status" value="1"/>
</dbReference>
<evidence type="ECO:0000313" key="7">
    <source>
        <dbReference type="EMBL" id="CCO19827.1"/>
    </source>
</evidence>
<gene>
    <name evidence="7" type="ordered locus">Bathy15g01540</name>
</gene>
<dbReference type="InterPro" id="IPR029154">
    <property type="entry name" value="HIBADH-like_NADP-bd"/>
</dbReference>
<dbReference type="InterPro" id="IPR013328">
    <property type="entry name" value="6PGD_dom2"/>
</dbReference>
<evidence type="ECO:0000259" key="5">
    <source>
        <dbReference type="Pfam" id="PF03446"/>
    </source>
</evidence>
<dbReference type="PANTHER" id="PTHR43580">
    <property type="entry name" value="OXIDOREDUCTASE GLYR1-RELATED"/>
    <property type="match status" value="1"/>
</dbReference>
<name>K8ENN1_9CHLO</name>
<dbReference type="Pfam" id="PF03446">
    <property type="entry name" value="NAD_binding_2"/>
    <property type="match status" value="1"/>
</dbReference>
<proteinExistence type="inferred from homology"/>
<keyword evidence="3" id="KW-0520">NAD</keyword>
<dbReference type="PANTHER" id="PTHR43580:SF2">
    <property type="entry name" value="CYTOKINE-LIKE NUCLEAR FACTOR N-PAC"/>
    <property type="match status" value="1"/>
</dbReference>
<dbReference type="GeneID" id="19011389"/>
<evidence type="ECO:0000256" key="3">
    <source>
        <dbReference type="ARBA" id="ARBA00023027"/>
    </source>
</evidence>
<dbReference type="InterPro" id="IPR008927">
    <property type="entry name" value="6-PGluconate_DH-like_C_sf"/>
</dbReference>
<dbReference type="RefSeq" id="XP_007508741.1">
    <property type="nucleotide sequence ID" value="XM_007508679.1"/>
</dbReference>
<dbReference type="InterPro" id="IPR051265">
    <property type="entry name" value="HIBADH-related_NP60_sf"/>
</dbReference>
<feature type="domain" description="3-hydroxyisobutyrate dehydrogenase-like NAD-binding" evidence="6">
    <location>
        <begin position="186"/>
        <end position="305"/>
    </location>
</feature>
<dbReference type="AlphaFoldDB" id="K8ENN1"/>
<comment type="similarity">
    <text evidence="1">Belongs to the HIBADH-related family. NP60 subfamily.</text>
</comment>
<dbReference type="GO" id="GO:0051287">
    <property type="term" value="F:NAD binding"/>
    <property type="evidence" value="ECO:0007669"/>
    <property type="project" value="InterPro"/>
</dbReference>
<dbReference type="SUPFAM" id="SSF51735">
    <property type="entry name" value="NAD(P)-binding Rossmann-fold domains"/>
    <property type="match status" value="1"/>
</dbReference>
<dbReference type="PIRSF" id="PIRSF000103">
    <property type="entry name" value="HIBADH"/>
    <property type="match status" value="1"/>
</dbReference>
<feature type="active site" evidence="4">
    <location>
        <position position="189"/>
    </location>
</feature>
<reference evidence="7 8" key="1">
    <citation type="submission" date="2011-10" db="EMBL/GenBank/DDBJ databases">
        <authorList>
            <person name="Genoscope - CEA"/>
        </authorList>
    </citation>
    <scope>NUCLEOTIDE SEQUENCE [LARGE SCALE GENOMIC DNA]</scope>
    <source>
        <strain evidence="7 8">RCC 1105</strain>
    </source>
</reference>
<organism evidence="7 8">
    <name type="scientific">Bathycoccus prasinos</name>
    <dbReference type="NCBI Taxonomy" id="41875"/>
    <lineage>
        <taxon>Eukaryota</taxon>
        <taxon>Viridiplantae</taxon>
        <taxon>Chlorophyta</taxon>
        <taxon>Mamiellophyceae</taxon>
        <taxon>Mamiellales</taxon>
        <taxon>Bathycoccaceae</taxon>
        <taxon>Bathycoccus</taxon>
    </lineage>
</organism>
<keyword evidence="2" id="KW-0560">Oxidoreductase</keyword>
<dbReference type="GO" id="GO:0050661">
    <property type="term" value="F:NADP binding"/>
    <property type="evidence" value="ECO:0007669"/>
    <property type="project" value="InterPro"/>
</dbReference>
<accession>K8ENN1</accession>
<dbReference type="STRING" id="41875.K8ENN1"/>
<protein>
    <submittedName>
        <fullName evidence="7">2-hydroxy-3-oxopropionate reductase</fullName>
    </submittedName>
</protein>
<dbReference type="InterPro" id="IPR015815">
    <property type="entry name" value="HIBADH-related"/>
</dbReference>
<evidence type="ECO:0000313" key="8">
    <source>
        <dbReference type="Proteomes" id="UP000198341"/>
    </source>
</evidence>
<evidence type="ECO:0000256" key="4">
    <source>
        <dbReference type="PIRSR" id="PIRSR000103-1"/>
    </source>
</evidence>
<dbReference type="InterPro" id="IPR006115">
    <property type="entry name" value="6PGDH_NADP-bd"/>
</dbReference>